<dbReference type="InterPro" id="IPR026960">
    <property type="entry name" value="RVT-Znf"/>
</dbReference>
<dbReference type="Pfam" id="PF13966">
    <property type="entry name" value="zf-RVT"/>
    <property type="match status" value="1"/>
</dbReference>
<comment type="caution">
    <text evidence="2">The sequence shown here is derived from an EMBL/GenBank/DDBJ whole genome shotgun (WGS) entry which is preliminary data.</text>
</comment>
<evidence type="ECO:0000313" key="3">
    <source>
        <dbReference type="Proteomes" id="UP001172457"/>
    </source>
</evidence>
<dbReference type="AlphaFoldDB" id="A0AA38U2A7"/>
<dbReference type="Gene3D" id="3.60.10.10">
    <property type="entry name" value="Endonuclease/exonuclease/phosphatase"/>
    <property type="match status" value="1"/>
</dbReference>
<evidence type="ECO:0000313" key="2">
    <source>
        <dbReference type="EMBL" id="KAJ9561158.1"/>
    </source>
</evidence>
<dbReference type="PANTHER" id="PTHR33116:SF84">
    <property type="entry name" value="RNA-DIRECTED DNA POLYMERASE"/>
    <property type="match status" value="1"/>
</dbReference>
<dbReference type="SUPFAM" id="SSF56219">
    <property type="entry name" value="DNase I-like"/>
    <property type="match status" value="1"/>
</dbReference>
<dbReference type="InterPro" id="IPR043502">
    <property type="entry name" value="DNA/RNA_pol_sf"/>
</dbReference>
<organism evidence="2 3">
    <name type="scientific">Centaurea solstitialis</name>
    <name type="common">yellow star-thistle</name>
    <dbReference type="NCBI Taxonomy" id="347529"/>
    <lineage>
        <taxon>Eukaryota</taxon>
        <taxon>Viridiplantae</taxon>
        <taxon>Streptophyta</taxon>
        <taxon>Embryophyta</taxon>
        <taxon>Tracheophyta</taxon>
        <taxon>Spermatophyta</taxon>
        <taxon>Magnoliopsida</taxon>
        <taxon>eudicotyledons</taxon>
        <taxon>Gunneridae</taxon>
        <taxon>Pentapetalae</taxon>
        <taxon>asterids</taxon>
        <taxon>campanulids</taxon>
        <taxon>Asterales</taxon>
        <taxon>Asteraceae</taxon>
        <taxon>Carduoideae</taxon>
        <taxon>Cardueae</taxon>
        <taxon>Centaureinae</taxon>
        <taxon>Centaurea</taxon>
    </lineage>
</organism>
<dbReference type="InterPro" id="IPR000477">
    <property type="entry name" value="RT_dom"/>
</dbReference>
<name>A0AA38U2A7_9ASTR</name>
<dbReference type="InterPro" id="IPR036691">
    <property type="entry name" value="Endo/exonu/phosph_ase_sf"/>
</dbReference>
<dbReference type="PROSITE" id="PS50878">
    <property type="entry name" value="RT_POL"/>
    <property type="match status" value="1"/>
</dbReference>
<gene>
    <name evidence="2" type="ORF">OSB04_006318</name>
</gene>
<feature type="domain" description="Reverse transcriptase" evidence="1">
    <location>
        <begin position="467"/>
        <end position="746"/>
    </location>
</feature>
<dbReference type="CDD" id="cd01650">
    <property type="entry name" value="RT_nLTR_like"/>
    <property type="match status" value="1"/>
</dbReference>
<reference evidence="2" key="1">
    <citation type="submission" date="2023-03" db="EMBL/GenBank/DDBJ databases">
        <title>Chromosome-scale reference genome and RAD-based genetic map of yellow starthistle (Centaurea solstitialis) reveal putative structural variation and QTLs associated with invader traits.</title>
        <authorList>
            <person name="Reatini B."/>
            <person name="Cang F.A."/>
            <person name="Jiang Q."/>
            <person name="Mckibben M.T.W."/>
            <person name="Barker M.S."/>
            <person name="Rieseberg L.H."/>
            <person name="Dlugosch K.M."/>
        </authorList>
    </citation>
    <scope>NUCLEOTIDE SEQUENCE</scope>
    <source>
        <strain evidence="2">CAN-66</strain>
        <tissue evidence="2">Leaf</tissue>
    </source>
</reference>
<dbReference type="SUPFAM" id="SSF56672">
    <property type="entry name" value="DNA/RNA polymerases"/>
    <property type="match status" value="1"/>
</dbReference>
<dbReference type="Pfam" id="PF00078">
    <property type="entry name" value="RVT_1"/>
    <property type="match status" value="1"/>
</dbReference>
<dbReference type="EMBL" id="JARYMX010000002">
    <property type="protein sequence ID" value="KAJ9561158.1"/>
    <property type="molecule type" value="Genomic_DNA"/>
</dbReference>
<dbReference type="PANTHER" id="PTHR33116">
    <property type="entry name" value="REVERSE TRANSCRIPTASE ZINC-BINDING DOMAIN-CONTAINING PROTEIN-RELATED-RELATED"/>
    <property type="match status" value="1"/>
</dbReference>
<proteinExistence type="predicted"/>
<accession>A0AA38U2A7</accession>
<sequence>MENKLDVCAIIETKVCESKLKGVCDEIFGNWGWITNISACEGRARIIVGWNLATVKMEFSAFFGQVVHGSILHFDSMKKLHCSFVYAANDVSNRLILWDQLLLHKNFVKSEPWCVLGDFNVALNPCDSSSGSSMVTKAMNDFRDCVNSAELEDINQMGLWYTWIQKPLSDGTLKGLLKKIDRVMGNLAFLDSFPNALVSFLPYGLSDHSPAVLSVNQVCSSKLKPKPFKFNNYLCGNPDFLPLVANAWKSYVRGCWMFSVVTKLKAIKKDLRVLKLKHGNVFDKVKKFRVEVDRVQSNIDLDPDNGEIRMEGAVYLKALKDALVDEESFLRQRAKIQWLKEGDANTTYFHSVVKSKCNKGRIDEIEDLEGNRVVGAAVADLFVEHFKKILGSSEVVDGISDPFSFFVKKLSLQQAEFMIRPFSDDEIKAAIFDTDDIKSPGPDGFSSKFYKKSWPIIGFEICLAVKEFFENGKLLGEVNATVIALVPKSQSPKNVAEFRPIACCNVLYKCISKLLVGRIKEFLGVLVDPNQSAFIPNRQISDNVLLAQELMRGYHRQRGTRRCAFKVDIQKAYDTVNWNFLEEILKRFGFHPCMICWIMKCVRSASFTIRVNGDHHGFFQGMRGIRQGDPLSPYLFTLVMEVLTLLVRRKVMESDQFRYHPKCEKIGLTHLCFADDLLMFCYGDLNSVTVLKNALLEFSRVSGLKPSLEKSTSFLGNVVGRNREEILNILPFKLGSLPVRYLGVPLLSNKLFHKDCLALIDKVKRRILDWKNKWLSFAGRLQLINSVLSSISVYWASMFLLPISVVNEIRKLLRTFLWSSGEDIRGKAKVSWSCVCLPREKRWIHEYRLKGRSFWDVGVGFDSSWFWRKAIRIRCLFRNQIVHVIGDGKDTSLWFDSWHPVGPLSQFISKREIYMARMDLDLKVCDVVSDGSWLWPVEVWYKHGNILQQFMPSLNSNVKDKIQWKGRDGSFSDFRVAAVWKDRFMDLVNVDWHKLVWYSQGIPRHAFVLWLAIKEKLRTLDRLVAWKVRDDNICVLCHDGAESHSHLFVDCPYSKEVWIHLEGFYGVYTLIQRMEGRVNGWSDLIRELSNVKAGNSIWSVIHRLIFAAVVYFIWQERNVRMHGGNDRSVVCLAKQIIDLVKMKLLGLRVKNNSQCKRAAIIWDLEIKDGGFIPKFQS</sequence>
<keyword evidence="3" id="KW-1185">Reference proteome</keyword>
<evidence type="ECO:0000259" key="1">
    <source>
        <dbReference type="PROSITE" id="PS50878"/>
    </source>
</evidence>
<protein>
    <recommendedName>
        <fullName evidence="1">Reverse transcriptase domain-containing protein</fullName>
    </recommendedName>
</protein>
<dbReference type="Proteomes" id="UP001172457">
    <property type="component" value="Chromosome 2"/>
</dbReference>